<evidence type="ECO:0000256" key="3">
    <source>
        <dbReference type="SAM" id="SignalP"/>
    </source>
</evidence>
<evidence type="ECO:0000259" key="4">
    <source>
        <dbReference type="Pfam" id="PF00884"/>
    </source>
</evidence>
<evidence type="ECO:0000313" key="5">
    <source>
        <dbReference type="EMBL" id="SDX89680.1"/>
    </source>
</evidence>
<protein>
    <submittedName>
        <fullName evidence="5">Arylsulfatase A</fullName>
    </submittedName>
</protein>
<name>A0A1H3FFG1_9FLAO</name>
<evidence type="ECO:0000256" key="2">
    <source>
        <dbReference type="ARBA" id="ARBA00022801"/>
    </source>
</evidence>
<dbReference type="Gene3D" id="3.40.720.10">
    <property type="entry name" value="Alkaline Phosphatase, subunit A"/>
    <property type="match status" value="1"/>
</dbReference>
<dbReference type="SUPFAM" id="SSF53649">
    <property type="entry name" value="Alkaline phosphatase-like"/>
    <property type="match status" value="1"/>
</dbReference>
<organism evidence="5 6">
    <name type="scientific">Lutibacter oricola</name>
    <dbReference type="NCBI Taxonomy" id="762486"/>
    <lineage>
        <taxon>Bacteria</taxon>
        <taxon>Pseudomonadati</taxon>
        <taxon>Bacteroidota</taxon>
        <taxon>Flavobacteriia</taxon>
        <taxon>Flavobacteriales</taxon>
        <taxon>Flavobacteriaceae</taxon>
        <taxon>Lutibacter</taxon>
    </lineage>
</organism>
<dbReference type="Pfam" id="PF00884">
    <property type="entry name" value="Sulfatase"/>
    <property type="match status" value="1"/>
</dbReference>
<dbReference type="GO" id="GO:0046872">
    <property type="term" value="F:metal ion binding"/>
    <property type="evidence" value="ECO:0007669"/>
    <property type="project" value="UniProtKB-KW"/>
</dbReference>
<dbReference type="CDD" id="cd16153">
    <property type="entry name" value="sulfatase_like"/>
    <property type="match status" value="1"/>
</dbReference>
<dbReference type="GO" id="GO:0008484">
    <property type="term" value="F:sulfuric ester hydrolase activity"/>
    <property type="evidence" value="ECO:0007669"/>
    <property type="project" value="TreeGrafter"/>
</dbReference>
<dbReference type="AlphaFoldDB" id="A0A1H3FFG1"/>
<evidence type="ECO:0000256" key="1">
    <source>
        <dbReference type="ARBA" id="ARBA00022723"/>
    </source>
</evidence>
<sequence length="613" mass="70232">MKTILKILFLLVLSLKLSAQENKPNILWIMTDDQRMDSNGYFNEITTGKKESPLGYVESPNLDALAKEGTVYTNFHCNSPACAPSRGSIVVGKYPHHAGIYGFEKTHNQNDNFNKTLPEVMIDNGYQTTMFGKKGYYIFEWNGKTIKGDPEFYEQYVYSNDLRRNSKTTDWDNNSVWGKVNGKSKKTDSRVNFYYPDGTHKSFSRLESISKEEKKVKAEVEKELDILYAYTRSSSDLIVGGVNSMPAGKTLDGNITREFLDYLKNANKSYQSPMGRKLNGADTSKPIFTSLSYHFPHTPVMPPKEFRDRFKGKTYSIPEFSKSELKKLPPQLKKLYDKGQIDGLTEEEKQQTIRDYYAFCAYGDSEIGKAINEFKAYSKRNNQEYMIFYVCGDHGWQLGEQGIETKFSPWELSNHTSAIIVSSEKKKFPAGKVYKGFTEYVDIFPTIVSAGGSDVSKKEFNFLDGYDLAEVLENKKLNRDYVIAEMNHVIGPRAYIRTKNFSFSMRTREKNSKASNKYRPNTNVKWGVEADRNAVEMAMYDLRVDPKERNNVANDKEYIKLADWFRQKLGNIVLGDGRVESNWSKVNDYNVSDFALGSDDKKINIPKKIIPKK</sequence>
<dbReference type="GO" id="GO:0005737">
    <property type="term" value="C:cytoplasm"/>
    <property type="evidence" value="ECO:0007669"/>
    <property type="project" value="TreeGrafter"/>
</dbReference>
<dbReference type="STRING" id="762486.SAMN05444411_11133"/>
<keyword evidence="2" id="KW-0378">Hydrolase</keyword>
<feature type="chain" id="PRO_5011788067" evidence="3">
    <location>
        <begin position="20"/>
        <end position="613"/>
    </location>
</feature>
<accession>A0A1H3FFG1</accession>
<evidence type="ECO:0000313" key="6">
    <source>
        <dbReference type="Proteomes" id="UP000199595"/>
    </source>
</evidence>
<dbReference type="InterPro" id="IPR017850">
    <property type="entry name" value="Alkaline_phosphatase_core_sf"/>
</dbReference>
<feature type="signal peptide" evidence="3">
    <location>
        <begin position="1"/>
        <end position="19"/>
    </location>
</feature>
<dbReference type="Proteomes" id="UP000199595">
    <property type="component" value="Unassembled WGS sequence"/>
</dbReference>
<dbReference type="OrthoDB" id="1390125at2"/>
<dbReference type="RefSeq" id="WP_090125589.1">
    <property type="nucleotide sequence ID" value="NZ_FNNJ01000011.1"/>
</dbReference>
<gene>
    <name evidence="5" type="ORF">SAMN05444411_11133</name>
</gene>
<keyword evidence="1" id="KW-0479">Metal-binding</keyword>
<proteinExistence type="predicted"/>
<dbReference type="EMBL" id="FNNJ01000011">
    <property type="protein sequence ID" value="SDX89680.1"/>
    <property type="molecule type" value="Genomic_DNA"/>
</dbReference>
<keyword evidence="6" id="KW-1185">Reference proteome</keyword>
<dbReference type="PANTHER" id="PTHR45953:SF1">
    <property type="entry name" value="IDURONATE 2-SULFATASE"/>
    <property type="match status" value="1"/>
</dbReference>
<keyword evidence="3" id="KW-0732">Signal</keyword>
<dbReference type="InterPro" id="IPR000917">
    <property type="entry name" value="Sulfatase_N"/>
</dbReference>
<dbReference type="PANTHER" id="PTHR45953">
    <property type="entry name" value="IDURONATE 2-SULFATASE"/>
    <property type="match status" value="1"/>
</dbReference>
<feature type="domain" description="Sulfatase N-terminal" evidence="4">
    <location>
        <begin position="24"/>
        <end position="452"/>
    </location>
</feature>
<reference evidence="5 6" key="1">
    <citation type="submission" date="2016-10" db="EMBL/GenBank/DDBJ databases">
        <authorList>
            <person name="de Groot N.N."/>
        </authorList>
    </citation>
    <scope>NUCLEOTIDE SEQUENCE [LARGE SCALE GENOMIC DNA]</scope>
    <source>
        <strain evidence="5 6">DSM 24956</strain>
    </source>
</reference>